<feature type="compositionally biased region" description="Low complexity" evidence="1">
    <location>
        <begin position="70"/>
        <end position="81"/>
    </location>
</feature>
<name>A0ABS6B999_9NOCA</name>
<keyword evidence="4" id="KW-0378">Hydrolase</keyword>
<feature type="domain" description="Peptidase S33 tripeptidyl aminopeptidase-like C-terminal" evidence="3">
    <location>
        <begin position="446"/>
        <end position="548"/>
    </location>
</feature>
<dbReference type="InterPro" id="IPR013595">
    <property type="entry name" value="Pept_S33_TAP-like_C"/>
</dbReference>
<evidence type="ECO:0000259" key="3">
    <source>
        <dbReference type="Pfam" id="PF08386"/>
    </source>
</evidence>
<sequence length="550" mass="56086">MRWTRRRCRPTTPGLRGPSTRGLCGPSTPRGPRPTTLAVVASSSVIVLLAAACGAGPSDRPGIAEARPHAGGAAPTSATGPAAPPAAEVPKADLGWHDCAGATFGQLGLGAPPAGLIFECATYSTPIDVGGTVLGTFQNSAVRARLPQTPANAVPVVLTSGDDRSSTSALAGLAAGPAAAVLAAHPIVAVDRRGLGSSQPINCMPVDTRRGLADAGQNTGGNPVDVMAKLSQDATIACSDFLQPYQNTFDAGHAADDIDQLRKQWQVDHIAIIGTGDGTRVALTYAARYGEHLARLVLDSPIAAKADSLTRTEQRVKGSEAALTAFTQQCAAVGCSLGADPRGAIVVLVNRAASGQLGDVSTGGLLTAVAGFLGEPRADQSSHITELADALSAAGRGDNGALDQLVLREQTALGSDGQFVSSCSDNQQPATPDRAKQLESTWGNQYPVFGKVAAAELMACTAWPAPDPQQLPTTLPLRVLVLGNDANPVVGADARPSVTGALGTAGANTSTVTWQGWGYPVFTHSSCIQQNLVTYLKDATLPADATVCPA</sequence>
<dbReference type="Gene3D" id="3.40.50.1820">
    <property type="entry name" value="alpha/beta hydrolase"/>
    <property type="match status" value="1"/>
</dbReference>
<accession>A0ABS6B999</accession>
<proteinExistence type="predicted"/>
<organism evidence="4 5">
    <name type="scientific">Nocardia albiluteola</name>
    <dbReference type="NCBI Taxonomy" id="2842303"/>
    <lineage>
        <taxon>Bacteria</taxon>
        <taxon>Bacillati</taxon>
        <taxon>Actinomycetota</taxon>
        <taxon>Actinomycetes</taxon>
        <taxon>Mycobacteriales</taxon>
        <taxon>Nocardiaceae</taxon>
        <taxon>Nocardia</taxon>
    </lineage>
</organism>
<evidence type="ECO:0000313" key="5">
    <source>
        <dbReference type="Proteomes" id="UP000733379"/>
    </source>
</evidence>
<feature type="region of interest" description="Disordered" evidence="1">
    <location>
        <begin position="1"/>
        <end position="34"/>
    </location>
</feature>
<evidence type="ECO:0000313" key="4">
    <source>
        <dbReference type="EMBL" id="MBU3065980.1"/>
    </source>
</evidence>
<dbReference type="EMBL" id="JAHKNI010000012">
    <property type="protein sequence ID" value="MBU3065980.1"/>
    <property type="molecule type" value="Genomic_DNA"/>
</dbReference>
<dbReference type="SUPFAM" id="SSF53474">
    <property type="entry name" value="alpha/beta-Hydrolases"/>
    <property type="match status" value="1"/>
</dbReference>
<dbReference type="InterPro" id="IPR029058">
    <property type="entry name" value="AB_hydrolase_fold"/>
</dbReference>
<feature type="region of interest" description="Disordered" evidence="1">
    <location>
        <begin position="60"/>
        <end position="88"/>
    </location>
</feature>
<dbReference type="Proteomes" id="UP000733379">
    <property type="component" value="Unassembled WGS sequence"/>
</dbReference>
<protein>
    <submittedName>
        <fullName evidence="4">Alpha/beta hydrolase</fullName>
    </submittedName>
</protein>
<gene>
    <name evidence="4" type="ORF">KO481_31220</name>
</gene>
<dbReference type="Pfam" id="PF00561">
    <property type="entry name" value="Abhydrolase_1"/>
    <property type="match status" value="1"/>
</dbReference>
<dbReference type="InterPro" id="IPR000073">
    <property type="entry name" value="AB_hydrolase_1"/>
</dbReference>
<feature type="compositionally biased region" description="Low complexity" evidence="1">
    <location>
        <begin position="25"/>
        <end position="34"/>
    </location>
</feature>
<dbReference type="GO" id="GO:0016787">
    <property type="term" value="F:hydrolase activity"/>
    <property type="evidence" value="ECO:0007669"/>
    <property type="project" value="UniProtKB-KW"/>
</dbReference>
<reference evidence="4 5" key="1">
    <citation type="submission" date="2021-06" db="EMBL/GenBank/DDBJ databases">
        <title>Actinomycetes sequencing.</title>
        <authorList>
            <person name="Shan Q."/>
        </authorList>
    </citation>
    <scope>NUCLEOTIDE SEQUENCE [LARGE SCALE GENOMIC DNA]</scope>
    <source>
        <strain evidence="4 5">NEAU-G5</strain>
    </source>
</reference>
<keyword evidence="5" id="KW-1185">Reference proteome</keyword>
<dbReference type="Pfam" id="PF08386">
    <property type="entry name" value="Abhydrolase_4"/>
    <property type="match status" value="1"/>
</dbReference>
<evidence type="ECO:0000259" key="2">
    <source>
        <dbReference type="Pfam" id="PF00561"/>
    </source>
</evidence>
<comment type="caution">
    <text evidence="4">The sequence shown here is derived from an EMBL/GenBank/DDBJ whole genome shotgun (WGS) entry which is preliminary data.</text>
</comment>
<feature type="domain" description="AB hydrolase-1" evidence="2">
    <location>
        <begin position="184"/>
        <end position="313"/>
    </location>
</feature>
<evidence type="ECO:0000256" key="1">
    <source>
        <dbReference type="SAM" id="MobiDB-lite"/>
    </source>
</evidence>